<gene>
    <name evidence="2" type="ORF">J2X31_002903</name>
</gene>
<dbReference type="RefSeq" id="WP_310027523.1">
    <property type="nucleotide sequence ID" value="NZ_JAVDVI010000013.1"/>
</dbReference>
<accession>A0ABU1TSR1</accession>
<sequence length="159" mass="17709">MRKIRLVASLLFGLVLFNSCSNDDDTADVVAEVQLEDVMVQNSPWTFSHYELINVVNAGTSAMTPAEIESDMNLQLAGFTLIFNQDGTGETAIEGEESESWTWVIENEDNLRIVYAGNFSDEYFNLSLLNSQLKMEAESVTHDSAANLEVLHYGSLVFE</sequence>
<feature type="chain" id="PRO_5046195745" description="Lipocalin-like domain-containing protein" evidence="1">
    <location>
        <begin position="24"/>
        <end position="159"/>
    </location>
</feature>
<dbReference type="EMBL" id="JAVDVI010000013">
    <property type="protein sequence ID" value="MDR6968877.1"/>
    <property type="molecule type" value="Genomic_DNA"/>
</dbReference>
<reference evidence="2 3" key="1">
    <citation type="submission" date="2023-07" db="EMBL/GenBank/DDBJ databases">
        <title>Sorghum-associated microbial communities from plants grown in Nebraska, USA.</title>
        <authorList>
            <person name="Schachtman D."/>
        </authorList>
    </citation>
    <scope>NUCLEOTIDE SEQUENCE [LARGE SCALE GENOMIC DNA]</scope>
    <source>
        <strain evidence="2 3">3773</strain>
    </source>
</reference>
<keyword evidence="1" id="KW-0732">Signal</keyword>
<feature type="signal peptide" evidence="1">
    <location>
        <begin position="1"/>
        <end position="23"/>
    </location>
</feature>
<keyword evidence="3" id="KW-1185">Reference proteome</keyword>
<evidence type="ECO:0008006" key="4">
    <source>
        <dbReference type="Google" id="ProtNLM"/>
    </source>
</evidence>
<organism evidence="2 3">
    <name type="scientific">Flavobacterium arsenatis</name>
    <dbReference type="NCBI Taxonomy" id="1484332"/>
    <lineage>
        <taxon>Bacteria</taxon>
        <taxon>Pseudomonadati</taxon>
        <taxon>Bacteroidota</taxon>
        <taxon>Flavobacteriia</taxon>
        <taxon>Flavobacteriales</taxon>
        <taxon>Flavobacteriaceae</taxon>
        <taxon>Flavobacterium</taxon>
    </lineage>
</organism>
<proteinExistence type="predicted"/>
<name>A0ABU1TSR1_9FLAO</name>
<dbReference type="Proteomes" id="UP001255185">
    <property type="component" value="Unassembled WGS sequence"/>
</dbReference>
<evidence type="ECO:0000256" key="1">
    <source>
        <dbReference type="SAM" id="SignalP"/>
    </source>
</evidence>
<comment type="caution">
    <text evidence="2">The sequence shown here is derived from an EMBL/GenBank/DDBJ whole genome shotgun (WGS) entry which is preliminary data.</text>
</comment>
<protein>
    <recommendedName>
        <fullName evidence="4">Lipocalin-like domain-containing protein</fullName>
    </recommendedName>
</protein>
<evidence type="ECO:0000313" key="2">
    <source>
        <dbReference type="EMBL" id="MDR6968877.1"/>
    </source>
</evidence>
<evidence type="ECO:0000313" key="3">
    <source>
        <dbReference type="Proteomes" id="UP001255185"/>
    </source>
</evidence>